<feature type="compositionally biased region" description="Basic and acidic residues" evidence="5">
    <location>
        <begin position="1"/>
        <end position="11"/>
    </location>
</feature>
<dbReference type="SUPFAM" id="SSF54928">
    <property type="entry name" value="RNA-binding domain, RBD"/>
    <property type="match status" value="2"/>
</dbReference>
<dbReference type="Pfam" id="PF00076">
    <property type="entry name" value="RRM_1"/>
    <property type="match status" value="2"/>
</dbReference>
<keyword evidence="2 4" id="KW-0694">RNA-binding</keyword>
<feature type="region of interest" description="Disordered" evidence="5">
    <location>
        <begin position="286"/>
        <end position="315"/>
    </location>
</feature>
<feature type="region of interest" description="Disordered" evidence="5">
    <location>
        <begin position="819"/>
        <end position="842"/>
    </location>
</feature>
<dbReference type="InterPro" id="IPR012921">
    <property type="entry name" value="SPOC_C"/>
</dbReference>
<evidence type="ECO:0000256" key="4">
    <source>
        <dbReference type="PROSITE-ProRule" id="PRU00176"/>
    </source>
</evidence>
<dbReference type="STRING" id="1088818.A0A2I0AJU0"/>
<dbReference type="GO" id="GO:0005634">
    <property type="term" value="C:nucleus"/>
    <property type="evidence" value="ECO:0007669"/>
    <property type="project" value="UniProtKB-SubCell"/>
</dbReference>
<dbReference type="Pfam" id="PF07744">
    <property type="entry name" value="SPOC"/>
    <property type="match status" value="1"/>
</dbReference>
<proteinExistence type="predicted"/>
<dbReference type="GO" id="GO:0003723">
    <property type="term" value="F:RNA binding"/>
    <property type="evidence" value="ECO:0007669"/>
    <property type="project" value="UniProtKB-UniRule"/>
</dbReference>
<feature type="region of interest" description="Disordered" evidence="5">
    <location>
        <begin position="688"/>
        <end position="713"/>
    </location>
</feature>
<dbReference type="PROSITE" id="PS50102">
    <property type="entry name" value="RRM"/>
    <property type="match status" value="2"/>
</dbReference>
<feature type="compositionally biased region" description="Basic and acidic residues" evidence="5">
    <location>
        <begin position="697"/>
        <end position="706"/>
    </location>
</feature>
<dbReference type="PANTHER" id="PTHR23189">
    <property type="entry name" value="RNA RECOGNITION MOTIF-CONTAINING"/>
    <property type="match status" value="1"/>
</dbReference>
<gene>
    <name evidence="7" type="primary">FPA</name>
    <name evidence="7" type="ORF">AXF42_Ash018739</name>
</gene>
<evidence type="ECO:0000259" key="6">
    <source>
        <dbReference type="PROSITE" id="PS50102"/>
    </source>
</evidence>
<sequence length="932" mass="103998">MGRGIGGKERFYSGSSPRVEERGRRSGWGVAPPSRNLWVGNLSSHVTKNGLFEQFVRFGDIESIAFLPGRSYAFVNFKREDDAVLALRGLQGLNVTGMPLRIEFAKGDEDYPGHKDERRSVERGESNLRRDLRSQHYSPEKSSDKSKGSRSEEPSEELWIGFPTSLNVDEMILRRAFSPFGEIEKVTSFPGRSYAFVRYRSVVAACRAKEALQGKLFNNPRVRICFARSDMTADHGKVLAKIPSPPRLKSDFLPRRSEQLIESLHGDRSFEGSMREFRMASPQFGSSFSKAPGDSHGLHLPRNKSPHDDPGPIGGSYFQNMRMRDFLPERTPEDVFERSRRSPEDGVPPWRDLPFERPQKVPPFADSWGTEDRSFPLGKKLKLDLMPDKDLPEYPFSDLKQESRDSMRKPFSDFPVHRYSKPVDSVPFNLHAAQEHLNSLIRPRAEIDDYTSNILSAGSGQLSNNPSKLQRFNPESHKPSQIDEIWKWEGTIAKGGTPVCRARCFPVGKVLDFMLPEILNCTAKTGLDMLAKHYYQAAGTWVVFFVPEGDADISLYNEFMHYLGEKQRVAVVKLDEKVTLFLVPPSDFSEQVLKVPGKVSISGVILKFHQTASNIHSLHHPMDAMEPKVPSISKRPAEGLKYHEDNSFQKPDSPDFRFFSQRQSHFGSSSVYTAPVVNFPSALKVDDTFPHSTPAPPREKVHEEKPLLPSNFSRNTPITGSVMGSFFPASNPPSQAFGHSFIDEFSSVNPRVSQGTDSSGYMPEAVIATSAIKFPSQQEIRPQASLAALQPEQLAQLAAILVNKKQTGKELPLTMDDSIKQSNMSQNPSTQTPPSMLYNNSLVPNAFGSGPANSSLSSPAVGNQIVHGQQLHVQPPEGSSVQNLGQHFDGQAPESSREDVEADPEKRLQATLQLAAALLQQIQQRSKTADER</sequence>
<keyword evidence="8" id="KW-1185">Reference proteome</keyword>
<evidence type="ECO:0000256" key="1">
    <source>
        <dbReference type="ARBA" id="ARBA00004123"/>
    </source>
</evidence>
<feature type="domain" description="RRM" evidence="6">
    <location>
        <begin position="156"/>
        <end position="229"/>
    </location>
</feature>
<dbReference type="CDD" id="cd00590">
    <property type="entry name" value="RRM_SF"/>
    <property type="match status" value="2"/>
</dbReference>
<evidence type="ECO:0000313" key="7">
    <source>
        <dbReference type="EMBL" id="PKA55832.1"/>
    </source>
</evidence>
<dbReference type="InterPro" id="IPR035979">
    <property type="entry name" value="RBD_domain_sf"/>
</dbReference>
<protein>
    <submittedName>
        <fullName evidence="7">Flowering time control protein FPA</fullName>
    </submittedName>
</protein>
<dbReference type="SMART" id="SM00360">
    <property type="entry name" value="RRM"/>
    <property type="match status" value="2"/>
</dbReference>
<dbReference type="CDD" id="cd21546">
    <property type="entry name" value="SPOC_FPA-like"/>
    <property type="match status" value="1"/>
</dbReference>
<feature type="compositionally biased region" description="Polar residues" evidence="5">
    <location>
        <begin position="820"/>
        <end position="842"/>
    </location>
</feature>
<evidence type="ECO:0000256" key="2">
    <source>
        <dbReference type="ARBA" id="ARBA00022884"/>
    </source>
</evidence>
<evidence type="ECO:0000313" key="8">
    <source>
        <dbReference type="Proteomes" id="UP000236161"/>
    </source>
</evidence>
<comment type="subcellular location">
    <subcellularLocation>
        <location evidence="1">Nucleus</location>
    </subcellularLocation>
</comment>
<dbReference type="OrthoDB" id="439808at2759"/>
<accession>A0A2I0AJU0</accession>
<feature type="compositionally biased region" description="Basic and acidic residues" evidence="5">
    <location>
        <begin position="895"/>
        <end position="907"/>
    </location>
</feature>
<dbReference type="Gene3D" id="3.30.70.330">
    <property type="match status" value="2"/>
</dbReference>
<feature type="region of interest" description="Disordered" evidence="5">
    <location>
        <begin position="874"/>
        <end position="907"/>
    </location>
</feature>
<evidence type="ECO:0000256" key="3">
    <source>
        <dbReference type="ARBA" id="ARBA00023242"/>
    </source>
</evidence>
<name>A0A2I0AJU0_9ASPA</name>
<dbReference type="AlphaFoldDB" id="A0A2I0AJU0"/>
<reference evidence="7 8" key="1">
    <citation type="journal article" date="2017" name="Nature">
        <title>The Apostasia genome and the evolution of orchids.</title>
        <authorList>
            <person name="Zhang G.Q."/>
            <person name="Liu K.W."/>
            <person name="Li Z."/>
            <person name="Lohaus R."/>
            <person name="Hsiao Y.Y."/>
            <person name="Niu S.C."/>
            <person name="Wang J.Y."/>
            <person name="Lin Y.C."/>
            <person name="Xu Q."/>
            <person name="Chen L.J."/>
            <person name="Yoshida K."/>
            <person name="Fujiwara S."/>
            <person name="Wang Z.W."/>
            <person name="Zhang Y.Q."/>
            <person name="Mitsuda N."/>
            <person name="Wang M."/>
            <person name="Liu G.H."/>
            <person name="Pecoraro L."/>
            <person name="Huang H.X."/>
            <person name="Xiao X.J."/>
            <person name="Lin M."/>
            <person name="Wu X.Y."/>
            <person name="Wu W.L."/>
            <person name="Chen Y.Y."/>
            <person name="Chang S.B."/>
            <person name="Sakamoto S."/>
            <person name="Ohme-Takagi M."/>
            <person name="Yagi M."/>
            <person name="Zeng S.J."/>
            <person name="Shen C.Y."/>
            <person name="Yeh C.M."/>
            <person name="Luo Y.B."/>
            <person name="Tsai W.C."/>
            <person name="Van de Peer Y."/>
            <person name="Liu Z.J."/>
        </authorList>
    </citation>
    <scope>NUCLEOTIDE SEQUENCE [LARGE SCALE GENOMIC DNA]</scope>
    <source>
        <strain evidence="8">cv. Shenzhen</strain>
        <tissue evidence="7">Stem</tissue>
    </source>
</reference>
<feature type="region of interest" description="Disordered" evidence="5">
    <location>
        <begin position="332"/>
        <end position="369"/>
    </location>
</feature>
<keyword evidence="3" id="KW-0539">Nucleus</keyword>
<organism evidence="7 8">
    <name type="scientific">Apostasia shenzhenica</name>
    <dbReference type="NCBI Taxonomy" id="1088818"/>
    <lineage>
        <taxon>Eukaryota</taxon>
        <taxon>Viridiplantae</taxon>
        <taxon>Streptophyta</taxon>
        <taxon>Embryophyta</taxon>
        <taxon>Tracheophyta</taxon>
        <taxon>Spermatophyta</taxon>
        <taxon>Magnoliopsida</taxon>
        <taxon>Liliopsida</taxon>
        <taxon>Asparagales</taxon>
        <taxon>Orchidaceae</taxon>
        <taxon>Apostasioideae</taxon>
        <taxon>Apostasia</taxon>
    </lineage>
</organism>
<dbReference type="FunFam" id="3.30.70.330:FF:000522">
    <property type="entry name" value="RNA recognition motif (RRM)-containing protein"/>
    <property type="match status" value="1"/>
</dbReference>
<feature type="compositionally biased region" description="Basic and acidic residues" evidence="5">
    <location>
        <begin position="106"/>
        <end position="153"/>
    </location>
</feature>
<feature type="region of interest" description="Disordered" evidence="5">
    <location>
        <begin position="106"/>
        <end position="156"/>
    </location>
</feature>
<dbReference type="InterPro" id="IPR000504">
    <property type="entry name" value="RRM_dom"/>
</dbReference>
<feature type="domain" description="RRM" evidence="6">
    <location>
        <begin position="35"/>
        <end position="107"/>
    </location>
</feature>
<dbReference type="InterPro" id="IPR012677">
    <property type="entry name" value="Nucleotide-bd_a/b_plait_sf"/>
</dbReference>
<dbReference type="Proteomes" id="UP000236161">
    <property type="component" value="Unassembled WGS sequence"/>
</dbReference>
<feature type="compositionally biased region" description="Basic and acidic residues" evidence="5">
    <location>
        <begin position="332"/>
        <end position="344"/>
    </location>
</feature>
<dbReference type="EMBL" id="KZ451977">
    <property type="protein sequence ID" value="PKA55832.1"/>
    <property type="molecule type" value="Genomic_DNA"/>
</dbReference>
<evidence type="ECO:0000256" key="5">
    <source>
        <dbReference type="SAM" id="MobiDB-lite"/>
    </source>
</evidence>
<feature type="region of interest" description="Disordered" evidence="5">
    <location>
        <begin position="1"/>
        <end position="27"/>
    </location>
</feature>